<dbReference type="RefSeq" id="WP_043710899.1">
    <property type="nucleotide sequence ID" value="NZ_JALOCT010000007.1"/>
</dbReference>
<dbReference type="AlphaFoldDB" id="A0A0D1LT10"/>
<reference evidence="4 5" key="1">
    <citation type="journal article" date="2015" name="Microbiology (Mosc.)">
        <title>Genomics of the Weissella cibaria species with an examination of its metabolic traits.</title>
        <authorList>
            <person name="Lynch K.M."/>
            <person name="Lucid A."/>
            <person name="Arendt E.K."/>
            <person name="Sleator R.D."/>
            <person name="Lucey B."/>
            <person name="Coffey A."/>
        </authorList>
    </citation>
    <scope>NUCLEOTIDE SEQUENCE [LARGE SCALE GENOMIC DNA]</scope>
    <source>
        <strain evidence="4 5">MG1</strain>
    </source>
</reference>
<dbReference type="EC" id="1.1.1.304" evidence="4"/>
<dbReference type="PRINTS" id="PR00080">
    <property type="entry name" value="SDRFAMILY"/>
</dbReference>
<protein>
    <submittedName>
        <fullName evidence="4">BudC_1 protein</fullName>
        <ecNumber evidence="4">1.1.1.304</ecNumber>
    </submittedName>
</protein>
<evidence type="ECO:0000256" key="1">
    <source>
        <dbReference type="ARBA" id="ARBA00006484"/>
    </source>
</evidence>
<keyword evidence="2 4" id="KW-0560">Oxidoreductase</keyword>
<gene>
    <name evidence="4" type="primary">budC_1</name>
    <name evidence="4" type="ORF">QX99_00666</name>
</gene>
<dbReference type="Gene3D" id="3.40.50.720">
    <property type="entry name" value="NAD(P)-binding Rossmann-like Domain"/>
    <property type="match status" value="1"/>
</dbReference>
<dbReference type="PANTHER" id="PTHR43943:SF2">
    <property type="entry name" value="DEHYDROGENASE_REDUCTASE 4"/>
    <property type="match status" value="1"/>
</dbReference>
<dbReference type="PRINTS" id="PR00081">
    <property type="entry name" value="GDHRDH"/>
</dbReference>
<dbReference type="Proteomes" id="UP000032287">
    <property type="component" value="Unassembled WGS sequence"/>
</dbReference>
<evidence type="ECO:0000256" key="2">
    <source>
        <dbReference type="ARBA" id="ARBA00023002"/>
    </source>
</evidence>
<keyword evidence="5" id="KW-1185">Reference proteome</keyword>
<dbReference type="Pfam" id="PF00106">
    <property type="entry name" value="adh_short"/>
    <property type="match status" value="1"/>
</dbReference>
<dbReference type="InterPro" id="IPR036291">
    <property type="entry name" value="NAD(P)-bd_dom_sf"/>
</dbReference>
<comment type="similarity">
    <text evidence="1 3">Belongs to the short-chain dehydrogenases/reductases (SDR) family.</text>
</comment>
<evidence type="ECO:0000313" key="5">
    <source>
        <dbReference type="Proteomes" id="UP000032287"/>
    </source>
</evidence>
<proteinExistence type="inferred from homology"/>
<dbReference type="PANTHER" id="PTHR43943">
    <property type="entry name" value="DEHYDROGENASE/REDUCTASE (SDR FAMILY) MEMBER 4"/>
    <property type="match status" value="1"/>
</dbReference>
<sequence length="258" mass="27547">MAEKVAIVTGGGQGIGEGIALRLAQDGYAVIVNGRTQTKLDNVVNKIVAAGGEATTFAGDVQQKSVNEEMVQLALTEYGRLDVFVANAGIDWVDTIEETPEEQVDNVFNINLKSQVWALQTAPAAMRKNGKQGGSIVLASSIAGMEGFEMLGIYSATKFATRGLVQAAAKELATDNIRVNAYNPGIVLTPMWDQIDARFAERKNVAIGETRQAFIDGILLGRGEEPDDIAKYVSFLVSDQADYITGQSLAVDGGVKFQ</sequence>
<accession>A0A0D1LT10</accession>
<evidence type="ECO:0000313" key="4">
    <source>
        <dbReference type="EMBL" id="KIU21587.1"/>
    </source>
</evidence>
<dbReference type="EMBL" id="JWHU01000007">
    <property type="protein sequence ID" value="KIU21587.1"/>
    <property type="molecule type" value="Genomic_DNA"/>
</dbReference>
<dbReference type="NCBIfam" id="NF005559">
    <property type="entry name" value="PRK07231.1"/>
    <property type="match status" value="1"/>
</dbReference>
<dbReference type="PATRIC" id="fig|137591.25.peg.641"/>
<organism evidence="4 5">
    <name type="scientific">Weissella cibaria</name>
    <dbReference type="NCBI Taxonomy" id="137591"/>
    <lineage>
        <taxon>Bacteria</taxon>
        <taxon>Bacillati</taxon>
        <taxon>Bacillota</taxon>
        <taxon>Bacilli</taxon>
        <taxon>Lactobacillales</taxon>
        <taxon>Lactobacillaceae</taxon>
        <taxon>Weissella</taxon>
    </lineage>
</organism>
<name>A0A0D1LT10_9LACO</name>
<dbReference type="GO" id="GO:0008206">
    <property type="term" value="P:bile acid metabolic process"/>
    <property type="evidence" value="ECO:0007669"/>
    <property type="project" value="UniProtKB-ARBA"/>
</dbReference>
<dbReference type="GO" id="GO:0052588">
    <property type="term" value="F:diacetyl reductase ((S)-acetoin forming) (NAD+) activity"/>
    <property type="evidence" value="ECO:0007669"/>
    <property type="project" value="UniProtKB-EC"/>
</dbReference>
<dbReference type="eggNOG" id="COG1028">
    <property type="taxonomic scope" value="Bacteria"/>
</dbReference>
<dbReference type="PROSITE" id="PS00061">
    <property type="entry name" value="ADH_SHORT"/>
    <property type="match status" value="1"/>
</dbReference>
<dbReference type="InterPro" id="IPR002347">
    <property type="entry name" value="SDR_fam"/>
</dbReference>
<dbReference type="SUPFAM" id="SSF51735">
    <property type="entry name" value="NAD(P)-binding Rossmann-fold domains"/>
    <property type="match status" value="1"/>
</dbReference>
<dbReference type="InterPro" id="IPR020904">
    <property type="entry name" value="Sc_DH/Rdtase_CS"/>
</dbReference>
<dbReference type="FunFam" id="3.40.50.720:FF:000084">
    <property type="entry name" value="Short-chain dehydrogenase reductase"/>
    <property type="match status" value="1"/>
</dbReference>
<comment type="caution">
    <text evidence="4">The sequence shown here is derived from an EMBL/GenBank/DDBJ whole genome shotgun (WGS) entry which is preliminary data.</text>
</comment>
<dbReference type="STRING" id="137591.AO080_01205"/>
<evidence type="ECO:0000256" key="3">
    <source>
        <dbReference type="RuleBase" id="RU000363"/>
    </source>
</evidence>